<reference evidence="4 5" key="1">
    <citation type="submission" date="2014-11" db="EMBL/GenBank/DDBJ databases">
        <authorList>
            <person name="Wibberg Daniel"/>
        </authorList>
    </citation>
    <scope>NUCLEOTIDE SEQUENCE [LARGE SCALE GENOMIC DNA]</scope>
    <source>
        <strain evidence="4">Rhizoctonia solani AG1-IB 7/3/14</strain>
    </source>
</reference>
<evidence type="ECO:0000256" key="1">
    <source>
        <dbReference type="ARBA" id="ARBA00022737"/>
    </source>
</evidence>
<evidence type="ECO:0000313" key="4">
    <source>
        <dbReference type="EMBL" id="CEL58508.1"/>
    </source>
</evidence>
<dbReference type="AlphaFoldDB" id="A0A0B7FQM3"/>
<keyword evidence="5" id="KW-1185">Reference proteome</keyword>
<dbReference type="EMBL" id="LN679130">
    <property type="protein sequence ID" value="CEL58508.1"/>
    <property type="molecule type" value="Genomic_DNA"/>
</dbReference>
<dbReference type="OrthoDB" id="5967843at2759"/>
<dbReference type="InterPro" id="IPR007111">
    <property type="entry name" value="NACHT_NTPase"/>
</dbReference>
<dbReference type="InterPro" id="IPR056884">
    <property type="entry name" value="NPHP3-like_N"/>
</dbReference>
<sequence>MVARSPKTQNAVWDRLRGSLHTLKNNSNILPQLSSAVGILLTCLDDFEGAAQHRQEFENLAAELTELSNTLNQYVRGPLSMLIPGSVKSIAISIEKQIEEVREKLSRMKKGGARNTRDDEEILRYYRRIQTLFRQLQTNVNSTAWSLANVHLVNTRLEALKPAKQAAYDSNLSVEVDRRGCTQGTRTGILSGLEDWLKDSTSWPIYWMNGIAGTGKSTIALTFCEQLEKRKLLAASFFCTRGSTDCGKAARIVPTIAYQLARYSVPYRSALSEILGQNTDIGSKIVPKQFEHLLKEPLQQVKDTMPNPLVVVIDGLDECDDRKGVELFLETLFQYAPQIPLKFLVTSRPTPEIYRKMMVPSRPREAMYLHDTDKSIVRKDIELYFKEELGSLSLSSADIEQLVERSGAFFVYATSLVRYIQSGGRSGSSYKRLLSLLNMGPDDTNARSQTDDLYRAILDSALSEDKREADERAETLAVLRAVLFSQEPLSAEEIARLAKVKDARRARLALLPLLPVLHQSKETGLVSTFHPSFADFLFNKERSGRYFCGTPEPGLSKCLAS</sequence>
<name>A0A0B7FQM3_THACB</name>
<dbReference type="PROSITE" id="PS50837">
    <property type="entry name" value="NACHT"/>
    <property type="match status" value="1"/>
</dbReference>
<proteinExistence type="predicted"/>
<dbReference type="PANTHER" id="PTHR10039:SF17">
    <property type="entry name" value="FUNGAL STAND N-TERMINAL GOODBYE DOMAIN-CONTAINING PROTEIN-RELATED"/>
    <property type="match status" value="1"/>
</dbReference>
<organism evidence="4 5">
    <name type="scientific">Thanatephorus cucumeris (strain AG1-IB / isolate 7/3/14)</name>
    <name type="common">Lettuce bottom rot fungus</name>
    <name type="synonym">Rhizoctonia solani</name>
    <dbReference type="NCBI Taxonomy" id="1108050"/>
    <lineage>
        <taxon>Eukaryota</taxon>
        <taxon>Fungi</taxon>
        <taxon>Dikarya</taxon>
        <taxon>Basidiomycota</taxon>
        <taxon>Agaricomycotina</taxon>
        <taxon>Agaricomycetes</taxon>
        <taxon>Cantharellales</taxon>
        <taxon>Ceratobasidiaceae</taxon>
        <taxon>Rhizoctonia</taxon>
        <taxon>Rhizoctonia solani AG-1</taxon>
    </lineage>
</organism>
<gene>
    <name evidence="4" type="ORF">RSOLAG1IB_08599</name>
</gene>
<feature type="domain" description="NACHT" evidence="3">
    <location>
        <begin position="204"/>
        <end position="349"/>
    </location>
</feature>
<dbReference type="Proteomes" id="UP000059188">
    <property type="component" value="Unassembled WGS sequence"/>
</dbReference>
<keyword evidence="2" id="KW-0175">Coiled coil</keyword>
<dbReference type="Gene3D" id="3.40.50.300">
    <property type="entry name" value="P-loop containing nucleotide triphosphate hydrolases"/>
    <property type="match status" value="1"/>
</dbReference>
<evidence type="ECO:0000313" key="5">
    <source>
        <dbReference type="Proteomes" id="UP000059188"/>
    </source>
</evidence>
<protein>
    <recommendedName>
        <fullName evidence="3">NACHT domain-containing protein</fullName>
    </recommendedName>
</protein>
<dbReference type="Pfam" id="PF24883">
    <property type="entry name" value="NPHP3_N"/>
    <property type="match status" value="1"/>
</dbReference>
<keyword evidence="1" id="KW-0677">Repeat</keyword>
<dbReference type="InterPro" id="IPR027417">
    <property type="entry name" value="P-loop_NTPase"/>
</dbReference>
<evidence type="ECO:0000256" key="2">
    <source>
        <dbReference type="SAM" id="Coils"/>
    </source>
</evidence>
<accession>A0A0B7FQM3</accession>
<dbReference type="SUPFAM" id="SSF52540">
    <property type="entry name" value="P-loop containing nucleoside triphosphate hydrolases"/>
    <property type="match status" value="1"/>
</dbReference>
<dbReference type="PANTHER" id="PTHR10039">
    <property type="entry name" value="AMELOGENIN"/>
    <property type="match status" value="1"/>
</dbReference>
<feature type="coiled-coil region" evidence="2">
    <location>
        <begin position="50"/>
        <end position="111"/>
    </location>
</feature>
<evidence type="ECO:0000259" key="3">
    <source>
        <dbReference type="PROSITE" id="PS50837"/>
    </source>
</evidence>